<dbReference type="AlphaFoldDB" id="A0A8H5ZN60"/>
<feature type="compositionally biased region" description="Polar residues" evidence="1">
    <location>
        <begin position="49"/>
        <end position="60"/>
    </location>
</feature>
<sequence>MPVWVATEAVTAIPRTDAYSVAASVIYYPLTVSFSHSALNTLTVTNSQASLRTTSTSHSRPASFALRYRTTHQGDKNSSTP</sequence>
<evidence type="ECO:0000313" key="3">
    <source>
        <dbReference type="Proteomes" id="UP000624244"/>
    </source>
</evidence>
<protein>
    <submittedName>
        <fullName evidence="2">Uncharacterized protein</fullName>
    </submittedName>
</protein>
<feature type="region of interest" description="Disordered" evidence="1">
    <location>
        <begin position="49"/>
        <end position="81"/>
    </location>
</feature>
<name>A0A8H5ZN60_COCSA</name>
<comment type="caution">
    <text evidence="2">The sequence shown here is derived from an EMBL/GenBank/DDBJ whole genome shotgun (WGS) entry which is preliminary data.</text>
</comment>
<proteinExistence type="predicted"/>
<evidence type="ECO:0000256" key="1">
    <source>
        <dbReference type="SAM" id="MobiDB-lite"/>
    </source>
</evidence>
<dbReference type="EMBL" id="WNKQ01000004">
    <property type="protein sequence ID" value="KAF5852186.1"/>
    <property type="molecule type" value="Genomic_DNA"/>
</dbReference>
<gene>
    <name evidence="2" type="ORF">GGP41_000926</name>
</gene>
<organism evidence="2 3">
    <name type="scientific">Cochliobolus sativus</name>
    <name type="common">Common root rot and spot blotch fungus</name>
    <name type="synonym">Bipolaris sorokiniana</name>
    <dbReference type="NCBI Taxonomy" id="45130"/>
    <lineage>
        <taxon>Eukaryota</taxon>
        <taxon>Fungi</taxon>
        <taxon>Dikarya</taxon>
        <taxon>Ascomycota</taxon>
        <taxon>Pezizomycotina</taxon>
        <taxon>Dothideomycetes</taxon>
        <taxon>Pleosporomycetidae</taxon>
        <taxon>Pleosporales</taxon>
        <taxon>Pleosporineae</taxon>
        <taxon>Pleosporaceae</taxon>
        <taxon>Bipolaris</taxon>
    </lineage>
</organism>
<dbReference type="Proteomes" id="UP000624244">
    <property type="component" value="Unassembled WGS sequence"/>
</dbReference>
<reference evidence="2" key="1">
    <citation type="submission" date="2019-11" db="EMBL/GenBank/DDBJ databases">
        <title>Bipolaris sorokiniana Genome sequencing.</title>
        <authorList>
            <person name="Wang H."/>
        </authorList>
    </citation>
    <scope>NUCLEOTIDE SEQUENCE</scope>
</reference>
<evidence type="ECO:0000313" key="2">
    <source>
        <dbReference type="EMBL" id="KAF5852186.1"/>
    </source>
</evidence>
<accession>A0A8H5ZN60</accession>